<name>A0A0D6JUJ0_9EURY</name>
<dbReference type="PROSITE" id="PS50928">
    <property type="entry name" value="ABC_TM1"/>
    <property type="match status" value="2"/>
</dbReference>
<dbReference type="EMBL" id="CSTE01000003">
    <property type="protein sequence ID" value="CQR52300.1"/>
    <property type="molecule type" value="Genomic_DNA"/>
</dbReference>
<evidence type="ECO:0000313" key="11">
    <source>
        <dbReference type="Proteomes" id="UP000198902"/>
    </source>
</evidence>
<evidence type="ECO:0000256" key="1">
    <source>
        <dbReference type="ARBA" id="ARBA00004651"/>
    </source>
</evidence>
<evidence type="ECO:0000256" key="2">
    <source>
        <dbReference type="ARBA" id="ARBA00022448"/>
    </source>
</evidence>
<sequence>MVEKNYYVRRIAQALITVWAAITFSFATVRLIPGGPMDYIAAQIRQRSGGAVSTTRLNQMVEMYSNVNPDKPMLQAYVEYIVSVAQFDFGRSIFYAQPVWDVLGPAIPWTMFVSLFALVIGTIMVFLIGGFLAVHEGDSWDVVGSYFVIFSDAVPYYIVGLVLLFTLGFGTEFFPNGGRYDNALTPGFNVEFMASVLRHAALPIMSFALTSWGGLEFRAHCTRIIGEDYVDVAELRGLPDSRIQLRYIGWNSMLPMYTGLMAGLASLFGGSVIMEQIFRYRGMGFYFYEATMARDYTTVMAAVILFTLVTVIGLLIADFTYGFIDPRAGHTQRESYSRSYRETLQRFVNRLRGGGADETETIDDRIEGNRISSSGAMSFDVDSSDFSRGEYIRERIDQSLLTPFRIIWTSPRARVGAIILGIFGFLGLFGPYIVRPVEPFQGDILLQPLENMAYPLGTDDIGRDLLAQQVLATRPMLIMMLSGAMLTLGLAIFFGVTSGYLGGVIDKVLMTVTDVMMNIPGLALVIVLAVILEPKSPVFVGFVLAIDNWPRLARQLRSQVLTIRGESHVEASRVLGLPTSSILSKNVMSRLMPMLTMGTVGSMRNILMESVGLYFIGVLPFTTSNWGVILNVARTGGALSGMDRFHWLLAPILFIVTMTYGLQLFAQGTDRLFNPRLRARHAATVSTDDMEGGRGGSEGGDGAASAAD</sequence>
<keyword evidence="2 7" id="KW-0813">Transport</keyword>
<evidence type="ECO:0000259" key="9">
    <source>
        <dbReference type="PROSITE" id="PS50928"/>
    </source>
</evidence>
<keyword evidence="11" id="KW-1185">Reference proteome</keyword>
<organism evidence="10 11">
    <name type="scientific">Haloferax massiliensis</name>
    <dbReference type="NCBI Taxonomy" id="1476858"/>
    <lineage>
        <taxon>Archaea</taxon>
        <taxon>Methanobacteriati</taxon>
        <taxon>Methanobacteriota</taxon>
        <taxon>Stenosarchaea group</taxon>
        <taxon>Halobacteria</taxon>
        <taxon>Halobacteriales</taxon>
        <taxon>Haloferacaceae</taxon>
        <taxon>Haloferax</taxon>
    </lineage>
</organism>
<evidence type="ECO:0000256" key="6">
    <source>
        <dbReference type="ARBA" id="ARBA00023136"/>
    </source>
</evidence>
<feature type="transmembrane region" description="Helical" evidence="7">
    <location>
        <begin position="415"/>
        <end position="434"/>
    </location>
</feature>
<dbReference type="Proteomes" id="UP000198902">
    <property type="component" value="Unassembled WGS sequence"/>
</dbReference>
<evidence type="ECO:0000256" key="4">
    <source>
        <dbReference type="ARBA" id="ARBA00022692"/>
    </source>
</evidence>
<protein>
    <submittedName>
        <fullName evidence="10">Inner membrane ABC transporter permease protein YejB</fullName>
    </submittedName>
</protein>
<dbReference type="InterPro" id="IPR035906">
    <property type="entry name" value="MetI-like_sf"/>
</dbReference>
<accession>A0A0D6JUJ0</accession>
<dbReference type="CDD" id="cd06261">
    <property type="entry name" value="TM_PBP2"/>
    <property type="match status" value="2"/>
</dbReference>
<feature type="transmembrane region" description="Helical" evidence="7">
    <location>
        <begin position="611"/>
        <end position="633"/>
    </location>
</feature>
<feature type="transmembrane region" description="Helical" evidence="7">
    <location>
        <begin position="196"/>
        <end position="215"/>
    </location>
</feature>
<evidence type="ECO:0000256" key="5">
    <source>
        <dbReference type="ARBA" id="ARBA00022989"/>
    </source>
</evidence>
<feature type="transmembrane region" description="Helical" evidence="7">
    <location>
        <begin position="476"/>
        <end position="496"/>
    </location>
</feature>
<feature type="compositionally biased region" description="Gly residues" evidence="8">
    <location>
        <begin position="693"/>
        <end position="702"/>
    </location>
</feature>
<gene>
    <name evidence="10" type="primary">yejB</name>
    <name evidence="10" type="ORF">BN996_03084</name>
</gene>
<feature type="domain" description="ABC transmembrane type-1" evidence="9">
    <location>
        <begin position="107"/>
        <end position="317"/>
    </location>
</feature>
<evidence type="ECO:0000313" key="10">
    <source>
        <dbReference type="EMBL" id="CQR52300.1"/>
    </source>
</evidence>
<keyword evidence="4 7" id="KW-0812">Transmembrane</keyword>
<feature type="transmembrane region" description="Helical" evidence="7">
    <location>
        <begin position="12"/>
        <end position="32"/>
    </location>
</feature>
<dbReference type="RefSeq" id="WP_089780462.1">
    <property type="nucleotide sequence ID" value="NZ_CABLRR010000003.1"/>
</dbReference>
<dbReference type="Pfam" id="PF00528">
    <property type="entry name" value="BPD_transp_1"/>
    <property type="match status" value="2"/>
</dbReference>
<feature type="transmembrane region" description="Helical" evidence="7">
    <location>
        <begin position="109"/>
        <end position="134"/>
    </location>
</feature>
<evidence type="ECO:0000256" key="3">
    <source>
        <dbReference type="ARBA" id="ARBA00022475"/>
    </source>
</evidence>
<reference evidence="11" key="1">
    <citation type="submission" date="2015-03" db="EMBL/GenBank/DDBJ databases">
        <authorList>
            <person name="Urmite Genomes"/>
        </authorList>
    </citation>
    <scope>NUCLEOTIDE SEQUENCE [LARGE SCALE GENOMIC DNA]</scope>
    <source>
        <strain evidence="11">Arc-Hr</strain>
    </source>
</reference>
<feature type="transmembrane region" description="Helical" evidence="7">
    <location>
        <begin position="508"/>
        <end position="532"/>
    </location>
</feature>
<keyword evidence="3" id="KW-1003">Cell membrane</keyword>
<comment type="similarity">
    <text evidence="7">Belongs to the binding-protein-dependent transport system permease family.</text>
</comment>
<dbReference type="AlphaFoldDB" id="A0A0D6JUJ0"/>
<dbReference type="PANTHER" id="PTHR30465:SF0">
    <property type="entry name" value="OLIGOPEPTIDE TRANSPORT SYSTEM PERMEASE PROTEIN APPB"/>
    <property type="match status" value="1"/>
</dbReference>
<proteinExistence type="inferred from homology"/>
<feature type="transmembrane region" description="Helical" evidence="7">
    <location>
        <begin position="254"/>
        <end position="278"/>
    </location>
</feature>
<dbReference type="PANTHER" id="PTHR30465">
    <property type="entry name" value="INNER MEMBRANE ABC TRANSPORTER"/>
    <property type="match status" value="1"/>
</dbReference>
<dbReference type="GO" id="GO:0005886">
    <property type="term" value="C:plasma membrane"/>
    <property type="evidence" value="ECO:0007669"/>
    <property type="project" value="UniProtKB-SubCell"/>
</dbReference>
<feature type="region of interest" description="Disordered" evidence="8">
    <location>
        <begin position="684"/>
        <end position="708"/>
    </location>
</feature>
<feature type="domain" description="ABC transmembrane type-1" evidence="9">
    <location>
        <begin position="477"/>
        <end position="666"/>
    </location>
</feature>
<evidence type="ECO:0000256" key="7">
    <source>
        <dbReference type="RuleBase" id="RU363032"/>
    </source>
</evidence>
<feature type="transmembrane region" description="Helical" evidence="7">
    <location>
        <begin position="146"/>
        <end position="169"/>
    </location>
</feature>
<feature type="transmembrane region" description="Helical" evidence="7">
    <location>
        <begin position="645"/>
        <end position="666"/>
    </location>
</feature>
<keyword evidence="5 7" id="KW-1133">Transmembrane helix</keyword>
<feature type="transmembrane region" description="Helical" evidence="7">
    <location>
        <begin position="298"/>
        <end position="324"/>
    </location>
</feature>
<keyword evidence="6 7" id="KW-0472">Membrane</keyword>
<dbReference type="OrthoDB" id="44105at2157"/>
<dbReference type="InterPro" id="IPR000515">
    <property type="entry name" value="MetI-like"/>
</dbReference>
<comment type="subcellular location">
    <subcellularLocation>
        <location evidence="1 7">Cell membrane</location>
        <topology evidence="1 7">Multi-pass membrane protein</topology>
    </subcellularLocation>
</comment>
<dbReference type="Gene3D" id="1.10.3720.10">
    <property type="entry name" value="MetI-like"/>
    <property type="match status" value="2"/>
</dbReference>
<dbReference type="SUPFAM" id="SSF161098">
    <property type="entry name" value="MetI-like"/>
    <property type="match status" value="2"/>
</dbReference>
<dbReference type="GO" id="GO:0055085">
    <property type="term" value="P:transmembrane transport"/>
    <property type="evidence" value="ECO:0007669"/>
    <property type="project" value="InterPro"/>
</dbReference>
<evidence type="ECO:0000256" key="8">
    <source>
        <dbReference type="SAM" id="MobiDB-lite"/>
    </source>
</evidence>